<dbReference type="Proteomes" id="UP000272908">
    <property type="component" value="Unassembled WGS sequence"/>
</dbReference>
<feature type="domain" description="Beta-lactamase-related" evidence="2">
    <location>
        <begin position="34"/>
        <end position="310"/>
    </location>
</feature>
<dbReference type="InterPro" id="IPR050491">
    <property type="entry name" value="AmpC-like"/>
</dbReference>
<keyword evidence="3" id="KW-0121">Carboxypeptidase</keyword>
<organism evidence="3 4">
    <name type="scientific">Roseinatronobacter ekhonensis</name>
    <dbReference type="NCBI Taxonomy" id="254356"/>
    <lineage>
        <taxon>Bacteria</taxon>
        <taxon>Pseudomonadati</taxon>
        <taxon>Pseudomonadota</taxon>
        <taxon>Alphaproteobacteria</taxon>
        <taxon>Rhodobacterales</taxon>
        <taxon>Paracoccaceae</taxon>
        <taxon>Roseinatronobacter</taxon>
    </lineage>
</organism>
<keyword evidence="3" id="KW-0645">Protease</keyword>
<keyword evidence="3" id="KW-0378">Hydrolase</keyword>
<dbReference type="RefSeq" id="WP_121093717.1">
    <property type="nucleotide sequence ID" value="NZ_UIHC01000008.1"/>
</dbReference>
<reference evidence="4" key="1">
    <citation type="submission" date="2018-08" db="EMBL/GenBank/DDBJ databases">
        <authorList>
            <person name="Rodrigo-Torres L."/>
            <person name="Arahal R. D."/>
            <person name="Lucena T."/>
        </authorList>
    </citation>
    <scope>NUCLEOTIDE SEQUENCE [LARGE SCALE GENOMIC DNA]</scope>
    <source>
        <strain evidence="4">CECT 7235</strain>
    </source>
</reference>
<sequence>MKGLIAAFACVLTLLGSGVQSADTAQVRFLQDADGTLWVDGAGGAGPDTPFALASIGKTMTAVAVLHLVGQRRLQLEDAAQTYLPDGIADDLDLPNTLTLRHLLTMTSGLPDYLGDAFVEDALAQGRAVHNPRVALTYAHGMEPVFAPGAGFDYSNTNYVLLGLILEHLTGQDYAQVMRDLVFDPSGMETAFVFGSGPLPSDFPAAVEDGRNVRDYYITQGMGDGGVIGSARDLARFYRALFGGALLPPVLMADLLHDPTGAGYGTGLEIDGPLVGHSGGDLGFSSDVRLDRDSGALAIMLAARPDADTDWTYQALGY</sequence>
<accession>A0A3B0M7P5</accession>
<evidence type="ECO:0000259" key="2">
    <source>
        <dbReference type="Pfam" id="PF00144"/>
    </source>
</evidence>
<dbReference type="AlphaFoldDB" id="A0A3B0M7P5"/>
<feature type="chain" id="PRO_5017367056" evidence="1">
    <location>
        <begin position="22"/>
        <end position="318"/>
    </location>
</feature>
<proteinExistence type="predicted"/>
<name>A0A3B0M7P5_9RHOB</name>
<keyword evidence="1" id="KW-0732">Signal</keyword>
<evidence type="ECO:0000313" key="4">
    <source>
        <dbReference type="Proteomes" id="UP000272908"/>
    </source>
</evidence>
<dbReference type="Pfam" id="PF00144">
    <property type="entry name" value="Beta-lactamase"/>
    <property type="match status" value="1"/>
</dbReference>
<dbReference type="PANTHER" id="PTHR46825">
    <property type="entry name" value="D-ALANYL-D-ALANINE-CARBOXYPEPTIDASE/ENDOPEPTIDASE AMPH"/>
    <property type="match status" value="1"/>
</dbReference>
<dbReference type="OrthoDB" id="5377981at2"/>
<dbReference type="InterPro" id="IPR012338">
    <property type="entry name" value="Beta-lactam/transpept-like"/>
</dbReference>
<dbReference type="GO" id="GO:0009002">
    <property type="term" value="F:serine-type D-Ala-D-Ala carboxypeptidase activity"/>
    <property type="evidence" value="ECO:0007669"/>
    <property type="project" value="UniProtKB-EC"/>
</dbReference>
<dbReference type="SUPFAM" id="SSF56601">
    <property type="entry name" value="beta-lactamase/transpeptidase-like"/>
    <property type="match status" value="1"/>
</dbReference>
<evidence type="ECO:0000313" key="3">
    <source>
        <dbReference type="EMBL" id="SUZ31430.1"/>
    </source>
</evidence>
<feature type="signal peptide" evidence="1">
    <location>
        <begin position="1"/>
        <end position="21"/>
    </location>
</feature>
<dbReference type="PANTHER" id="PTHR46825:SF9">
    <property type="entry name" value="BETA-LACTAMASE-RELATED DOMAIN-CONTAINING PROTEIN"/>
    <property type="match status" value="1"/>
</dbReference>
<dbReference type="Gene3D" id="3.40.710.10">
    <property type="entry name" value="DD-peptidase/beta-lactamase superfamily"/>
    <property type="match status" value="1"/>
</dbReference>
<evidence type="ECO:0000256" key="1">
    <source>
        <dbReference type="SAM" id="SignalP"/>
    </source>
</evidence>
<dbReference type="EMBL" id="UIHC01000008">
    <property type="protein sequence ID" value="SUZ31430.1"/>
    <property type="molecule type" value="Genomic_DNA"/>
</dbReference>
<protein>
    <submittedName>
        <fullName evidence="3">D-alanyl-D-alanine carboxypeptidase</fullName>
        <ecNumber evidence="3">3.4.16.4</ecNumber>
    </submittedName>
</protein>
<gene>
    <name evidence="3" type="ORF">ROE7235_01173</name>
</gene>
<keyword evidence="4" id="KW-1185">Reference proteome</keyword>
<dbReference type="InterPro" id="IPR001466">
    <property type="entry name" value="Beta-lactam-related"/>
</dbReference>
<dbReference type="EC" id="3.4.16.4" evidence="3"/>